<dbReference type="PANTHER" id="PTHR30303:SF4">
    <property type="entry name" value="HYDROGENASE EXPRESSION_FORMATION PROTEIN HYPE"/>
    <property type="match status" value="1"/>
</dbReference>
<dbReference type="Gene3D" id="3.90.650.10">
    <property type="entry name" value="PurM-like C-terminal domain"/>
    <property type="match status" value="1"/>
</dbReference>
<dbReference type="Pfam" id="PF02769">
    <property type="entry name" value="AIRS_C"/>
    <property type="match status" value="1"/>
</dbReference>
<gene>
    <name evidence="2" type="ORF">OCV99_06705</name>
</gene>
<organism evidence="2 3">
    <name type="scientific">Dorea acetigenes</name>
    <dbReference type="NCBI Taxonomy" id="2981787"/>
    <lineage>
        <taxon>Bacteria</taxon>
        <taxon>Bacillati</taxon>
        <taxon>Bacillota</taxon>
        <taxon>Clostridia</taxon>
        <taxon>Lachnospirales</taxon>
        <taxon>Lachnospiraceae</taxon>
        <taxon>Dorea</taxon>
    </lineage>
</organism>
<evidence type="ECO:0000313" key="2">
    <source>
        <dbReference type="EMBL" id="MCU6686250.1"/>
    </source>
</evidence>
<evidence type="ECO:0000313" key="3">
    <source>
        <dbReference type="Proteomes" id="UP001652431"/>
    </source>
</evidence>
<proteinExistence type="predicted"/>
<dbReference type="InterPro" id="IPR036676">
    <property type="entry name" value="PurM-like_C_sf"/>
</dbReference>
<comment type="caution">
    <text evidence="2">The sequence shown here is derived from an EMBL/GenBank/DDBJ whole genome shotgun (WGS) entry which is preliminary data.</text>
</comment>
<evidence type="ECO:0000259" key="1">
    <source>
        <dbReference type="Pfam" id="PF02769"/>
    </source>
</evidence>
<dbReference type="RefSeq" id="WP_158369336.1">
    <property type="nucleotide sequence ID" value="NZ_JAOQJU010000005.1"/>
</dbReference>
<dbReference type="Proteomes" id="UP001652431">
    <property type="component" value="Unassembled WGS sequence"/>
</dbReference>
<dbReference type="SUPFAM" id="SSF56042">
    <property type="entry name" value="PurM C-terminal domain-like"/>
    <property type="match status" value="1"/>
</dbReference>
<reference evidence="2 3" key="1">
    <citation type="journal article" date="2021" name="ISME Commun">
        <title>Automated analysis of genomic sequences facilitates high-throughput and comprehensive description of bacteria.</title>
        <authorList>
            <person name="Hitch T.C.A."/>
        </authorList>
    </citation>
    <scope>NUCLEOTIDE SEQUENCE [LARGE SCALE GENOMIC DNA]</scope>
    <source>
        <strain evidence="2 3">Sanger_03</strain>
    </source>
</reference>
<dbReference type="PANTHER" id="PTHR30303">
    <property type="entry name" value="HYDROGENASE ISOENZYMES FORMATION PROTEIN HYPE"/>
    <property type="match status" value="1"/>
</dbReference>
<accession>A0ABT2RLK1</accession>
<dbReference type="InterPro" id="IPR011854">
    <property type="entry name" value="HypE"/>
</dbReference>
<name>A0ABT2RLK1_9FIRM</name>
<protein>
    <submittedName>
        <fullName evidence="2">AIR synthase-related protein</fullName>
    </submittedName>
</protein>
<keyword evidence="3" id="KW-1185">Reference proteome</keyword>
<dbReference type="EMBL" id="JAOQJU010000005">
    <property type="protein sequence ID" value="MCU6686250.1"/>
    <property type="molecule type" value="Genomic_DNA"/>
</dbReference>
<feature type="domain" description="PurM-like C-terminal" evidence="1">
    <location>
        <begin position="188"/>
        <end position="271"/>
    </location>
</feature>
<sequence length="296" mass="32454">MQQTEMEASEYVCVTKVSCGSARESGGFAFAAAVNEAAAKGAALRGARIKIMLPDSTFKSRMNGMRKFMKKLSEEAGIGTAEIEAGFNPALKCPMTIVTVYGQGNATPRRQTASWEKANRKGGEIVQAGWLGLAGTLYILEEKEEELSARFTRTFLGQIRSYRSQIFADKKIEAAIGGEAGLIRQADEGGILAALHYLAQDAGTGLSVDMKKMFVKQETIEVCEHFRLNPYQLMSAGCFLAVADDGEALAARFRQEGMEAAVIGRLTDNHDKIITNGEEFRYVDRPAPDEWMKIWI</sequence>
<dbReference type="InterPro" id="IPR010918">
    <property type="entry name" value="PurM-like_C_dom"/>
</dbReference>